<evidence type="ECO:0000313" key="4">
    <source>
        <dbReference type="Proteomes" id="UP000584642"/>
    </source>
</evidence>
<organism evidence="3 4">
    <name type="scientific">Azospirillum oleiclasticum</name>
    <dbReference type="NCBI Taxonomy" id="2735135"/>
    <lineage>
        <taxon>Bacteria</taxon>
        <taxon>Pseudomonadati</taxon>
        <taxon>Pseudomonadota</taxon>
        <taxon>Alphaproteobacteria</taxon>
        <taxon>Rhodospirillales</taxon>
        <taxon>Azospirillaceae</taxon>
        <taxon>Azospirillum</taxon>
    </lineage>
</organism>
<accession>A0ABX2T854</accession>
<feature type="domain" description="Transposase (putative) YhgA-like" evidence="2">
    <location>
        <begin position="5"/>
        <end position="170"/>
    </location>
</feature>
<evidence type="ECO:0000259" key="2">
    <source>
        <dbReference type="Pfam" id="PF04754"/>
    </source>
</evidence>
<evidence type="ECO:0000256" key="1">
    <source>
        <dbReference type="SAM" id="MobiDB-lite"/>
    </source>
</evidence>
<dbReference type="RefSeq" id="WP_180282236.1">
    <property type="nucleotide sequence ID" value="NZ_JABFDB010000008.1"/>
</dbReference>
<comment type="caution">
    <text evidence="3">The sequence shown here is derived from an EMBL/GenBank/DDBJ whole genome shotgun (WGS) entry which is preliminary data.</text>
</comment>
<keyword evidence="4" id="KW-1185">Reference proteome</keyword>
<dbReference type="InterPro" id="IPR006842">
    <property type="entry name" value="Transposase_31"/>
</dbReference>
<reference evidence="3 4" key="1">
    <citation type="submission" date="2020-05" db="EMBL/GenBank/DDBJ databases">
        <title>Azospirillum oleiclasticum sp. nov, a nitrogen-fixing and heavy crude oil-emulsifying bacterium isolated from the crude oil of Yumen Oilfield.</title>
        <authorList>
            <person name="Wu D."/>
            <person name="Cai M."/>
            <person name="Zhang X."/>
        </authorList>
    </citation>
    <scope>NUCLEOTIDE SEQUENCE [LARGE SCALE GENOMIC DNA]</scope>
    <source>
        <strain evidence="3 4">ROY-1-1-2</strain>
    </source>
</reference>
<sequence length="365" mass="40660">MTDADSLYHRLFSLPVMVEELVKIFVPLPLQAGFGFDGMERVNAKHHAARSGLRRESDVIWRLRSSTGADLFLYLMLEFQSRPDRWMALRATVYQGLLWQQIIAERGLKAGDRLPPVLMVVLHNGETRWNAPTELAELIGLPDHSPLWLWQPQGRYHLLDMGSFDRDILSGFDSPAALLVRLEQGHDDPAAMELLVEQAIAWFQRHPDCAPLRALFSELMMQAIRDFGSSTAASDMTEVRTMLATQAQRWMEKWKSQGLAEGRAEGIAEGRAEGRAKGRAEGRAEGRVEGIAEGRVEGTIEGRSQGRMEGKIEAIIAAIDTRFGASSSTIDARVRATAPDELDNLLRRVLTAESLDAALDLPAQH</sequence>
<dbReference type="Pfam" id="PF04754">
    <property type="entry name" value="Transposase_31"/>
    <property type="match status" value="1"/>
</dbReference>
<protein>
    <recommendedName>
        <fullName evidence="2">Transposase (putative) YhgA-like domain-containing protein</fullName>
    </recommendedName>
</protein>
<dbReference type="InterPro" id="IPR051699">
    <property type="entry name" value="Rpn/YhgA-like_nuclease"/>
</dbReference>
<dbReference type="PANTHER" id="PTHR34611">
    <property type="match status" value="1"/>
</dbReference>
<proteinExistence type="predicted"/>
<feature type="region of interest" description="Disordered" evidence="1">
    <location>
        <begin position="265"/>
        <end position="286"/>
    </location>
</feature>
<evidence type="ECO:0000313" key="3">
    <source>
        <dbReference type="EMBL" id="NYZ20458.1"/>
    </source>
</evidence>
<dbReference type="Proteomes" id="UP000584642">
    <property type="component" value="Unassembled WGS sequence"/>
</dbReference>
<gene>
    <name evidence="3" type="ORF">HND93_12110</name>
</gene>
<dbReference type="EMBL" id="JABFDB010000008">
    <property type="protein sequence ID" value="NYZ20458.1"/>
    <property type="molecule type" value="Genomic_DNA"/>
</dbReference>
<dbReference type="PANTHER" id="PTHR34611:SF2">
    <property type="entry name" value="INACTIVE RECOMBINATION-PROMOTING NUCLEASE-LIKE PROTEIN RPNE-RELATED"/>
    <property type="match status" value="1"/>
</dbReference>
<name>A0ABX2T854_9PROT</name>